<feature type="non-terminal residue" evidence="2">
    <location>
        <position position="126"/>
    </location>
</feature>
<dbReference type="KEGG" id="tps:THAPS_263128"/>
<dbReference type="STRING" id="35128.B5YMP5"/>
<evidence type="ECO:0000259" key="1">
    <source>
        <dbReference type="SMART" id="SM00065"/>
    </source>
</evidence>
<dbReference type="HOGENOM" id="CLU_1987478_0_0_1"/>
<protein>
    <recommendedName>
        <fullName evidence="1">GAF domain-containing protein</fullName>
    </recommendedName>
</protein>
<feature type="domain" description="GAF" evidence="1">
    <location>
        <begin position="8"/>
        <end position="125"/>
    </location>
</feature>
<dbReference type="InterPro" id="IPR029016">
    <property type="entry name" value="GAF-like_dom_sf"/>
</dbReference>
<gene>
    <name evidence="2" type="ORF">THAPS_263128</name>
</gene>
<proteinExistence type="predicted"/>
<dbReference type="InterPro" id="IPR003018">
    <property type="entry name" value="GAF"/>
</dbReference>
<dbReference type="Gene3D" id="3.30.450.40">
    <property type="match status" value="1"/>
</dbReference>
<reference evidence="2 3" key="2">
    <citation type="journal article" date="2008" name="Nature">
        <title>The Phaeodactylum genome reveals the evolutionary history of diatom genomes.</title>
        <authorList>
            <person name="Bowler C."/>
            <person name="Allen A.E."/>
            <person name="Badger J.H."/>
            <person name="Grimwood J."/>
            <person name="Jabbari K."/>
            <person name="Kuo A."/>
            <person name="Maheswari U."/>
            <person name="Martens C."/>
            <person name="Maumus F."/>
            <person name="Otillar R.P."/>
            <person name="Rayko E."/>
            <person name="Salamov A."/>
            <person name="Vandepoele K."/>
            <person name="Beszteri B."/>
            <person name="Gruber A."/>
            <person name="Heijde M."/>
            <person name="Katinka M."/>
            <person name="Mock T."/>
            <person name="Valentin K."/>
            <person name="Verret F."/>
            <person name="Berges J.A."/>
            <person name="Brownlee C."/>
            <person name="Cadoret J.P."/>
            <person name="Chiovitti A."/>
            <person name="Choi C.J."/>
            <person name="Coesel S."/>
            <person name="De Martino A."/>
            <person name="Detter J.C."/>
            <person name="Durkin C."/>
            <person name="Falciatore A."/>
            <person name="Fournet J."/>
            <person name="Haruta M."/>
            <person name="Huysman M.J."/>
            <person name="Jenkins B.D."/>
            <person name="Jiroutova K."/>
            <person name="Jorgensen R.E."/>
            <person name="Joubert Y."/>
            <person name="Kaplan A."/>
            <person name="Kroger N."/>
            <person name="Kroth P.G."/>
            <person name="La Roche J."/>
            <person name="Lindquist E."/>
            <person name="Lommer M."/>
            <person name="Martin-Jezequel V."/>
            <person name="Lopez P.J."/>
            <person name="Lucas S."/>
            <person name="Mangogna M."/>
            <person name="McGinnis K."/>
            <person name="Medlin L.K."/>
            <person name="Montsant A."/>
            <person name="Oudot-Le Secq M.P."/>
            <person name="Napoli C."/>
            <person name="Obornik M."/>
            <person name="Parker M.S."/>
            <person name="Petit J.L."/>
            <person name="Porcel B.M."/>
            <person name="Poulsen N."/>
            <person name="Robison M."/>
            <person name="Rychlewski L."/>
            <person name="Rynearson T.A."/>
            <person name="Schmutz J."/>
            <person name="Shapiro H."/>
            <person name="Siaut M."/>
            <person name="Stanley M."/>
            <person name="Sussman M.R."/>
            <person name="Taylor A.R."/>
            <person name="Vardi A."/>
            <person name="von Dassow P."/>
            <person name="Vyverman W."/>
            <person name="Willis A."/>
            <person name="Wyrwicz L.S."/>
            <person name="Rokhsar D.S."/>
            <person name="Weissenbach J."/>
            <person name="Armbrust E.V."/>
            <person name="Green B.R."/>
            <person name="Van de Peer Y."/>
            <person name="Grigoriev I.V."/>
        </authorList>
    </citation>
    <scope>NUCLEOTIDE SEQUENCE [LARGE SCALE GENOMIC DNA]</scope>
    <source>
        <strain evidence="2 3">CCMP1335</strain>
    </source>
</reference>
<evidence type="ECO:0000313" key="2">
    <source>
        <dbReference type="EMBL" id="ACI64842.1"/>
    </source>
</evidence>
<accession>B5YMP5</accession>
<dbReference type="AlphaFoldDB" id="B5YMP5"/>
<dbReference type="PaxDb" id="35128-Thaps263128"/>
<sequence>ERSRLSREIDSITRIVVQGFRKLIDCERCALFLMDDSRQELYFKPVGDGDHSHARLKEIRFPATSGVAGWVVSTKQPCNIKDAYHDSRFNADIDTMTGFRTRTILCHPVLSSSNELLGVIQMVNKL</sequence>
<dbReference type="RefSeq" id="XP_002296125.1">
    <property type="nucleotide sequence ID" value="XM_002296089.1"/>
</dbReference>
<dbReference type="SUPFAM" id="SSF55781">
    <property type="entry name" value="GAF domain-like"/>
    <property type="match status" value="1"/>
</dbReference>
<dbReference type="eggNOG" id="KOG3689">
    <property type="taxonomic scope" value="Eukaryota"/>
</dbReference>
<dbReference type="Proteomes" id="UP000001449">
    <property type="component" value="Chromosome 7"/>
</dbReference>
<keyword evidence="3" id="KW-1185">Reference proteome</keyword>
<reference evidence="2 3" key="1">
    <citation type="journal article" date="2004" name="Science">
        <title>The genome of the diatom Thalassiosira pseudonana: ecology, evolution, and metabolism.</title>
        <authorList>
            <person name="Armbrust E.V."/>
            <person name="Berges J.A."/>
            <person name="Bowler C."/>
            <person name="Green B.R."/>
            <person name="Martinez D."/>
            <person name="Putnam N.H."/>
            <person name="Zhou S."/>
            <person name="Allen A.E."/>
            <person name="Apt K.E."/>
            <person name="Bechner M."/>
            <person name="Brzezinski M.A."/>
            <person name="Chaal B.K."/>
            <person name="Chiovitti A."/>
            <person name="Davis A.K."/>
            <person name="Demarest M.S."/>
            <person name="Detter J.C."/>
            <person name="Glavina T."/>
            <person name="Goodstein D."/>
            <person name="Hadi M.Z."/>
            <person name="Hellsten U."/>
            <person name="Hildebrand M."/>
            <person name="Jenkins B.D."/>
            <person name="Jurka J."/>
            <person name="Kapitonov V.V."/>
            <person name="Kroger N."/>
            <person name="Lau W.W."/>
            <person name="Lane T.W."/>
            <person name="Larimer F.W."/>
            <person name="Lippmeier J.C."/>
            <person name="Lucas S."/>
            <person name="Medina M."/>
            <person name="Montsant A."/>
            <person name="Obornik M."/>
            <person name="Parker M.S."/>
            <person name="Palenik B."/>
            <person name="Pazour G.J."/>
            <person name="Richardson P.M."/>
            <person name="Rynearson T.A."/>
            <person name="Saito M.A."/>
            <person name="Schwartz D.C."/>
            <person name="Thamatrakoln K."/>
            <person name="Valentin K."/>
            <person name="Vardi A."/>
            <person name="Wilkerson F.P."/>
            <person name="Rokhsar D.S."/>
        </authorList>
    </citation>
    <scope>NUCLEOTIDE SEQUENCE [LARGE SCALE GENOMIC DNA]</scope>
    <source>
        <strain evidence="2 3">CCMP1335</strain>
    </source>
</reference>
<evidence type="ECO:0000313" key="3">
    <source>
        <dbReference type="Proteomes" id="UP000001449"/>
    </source>
</evidence>
<feature type="non-terminal residue" evidence="2">
    <location>
        <position position="1"/>
    </location>
</feature>
<name>B5YMP5_THAPS</name>
<dbReference type="GeneID" id="7449012"/>
<dbReference type="InParanoid" id="B5YMP5"/>
<dbReference type="Pfam" id="PF01590">
    <property type="entry name" value="GAF"/>
    <property type="match status" value="1"/>
</dbReference>
<dbReference type="EMBL" id="CP001160">
    <property type="protein sequence ID" value="ACI64842.1"/>
    <property type="molecule type" value="Genomic_DNA"/>
</dbReference>
<organism evidence="2 3">
    <name type="scientific">Thalassiosira pseudonana</name>
    <name type="common">Marine diatom</name>
    <name type="synonym">Cyclotella nana</name>
    <dbReference type="NCBI Taxonomy" id="35128"/>
    <lineage>
        <taxon>Eukaryota</taxon>
        <taxon>Sar</taxon>
        <taxon>Stramenopiles</taxon>
        <taxon>Ochrophyta</taxon>
        <taxon>Bacillariophyta</taxon>
        <taxon>Coscinodiscophyceae</taxon>
        <taxon>Thalassiosirophycidae</taxon>
        <taxon>Thalassiosirales</taxon>
        <taxon>Thalassiosiraceae</taxon>
        <taxon>Thalassiosira</taxon>
    </lineage>
</organism>
<dbReference type="SMART" id="SM00065">
    <property type="entry name" value="GAF"/>
    <property type="match status" value="1"/>
</dbReference>